<evidence type="ECO:0000256" key="6">
    <source>
        <dbReference type="ARBA" id="ARBA00023239"/>
    </source>
</evidence>
<evidence type="ECO:0000259" key="9">
    <source>
        <dbReference type="PROSITE" id="PS51171"/>
    </source>
</evidence>
<organism evidence="11 12">
    <name type="scientific">Xiashengella succiniciproducens</name>
    <dbReference type="NCBI Taxonomy" id="2949635"/>
    <lineage>
        <taxon>Bacteria</taxon>
        <taxon>Pseudomonadati</taxon>
        <taxon>Bacteroidota</taxon>
        <taxon>Bacteroidia</taxon>
        <taxon>Marinilabiliales</taxon>
        <taxon>Marinilabiliaceae</taxon>
        <taxon>Xiashengella</taxon>
    </lineage>
</organism>
<evidence type="ECO:0000313" key="12">
    <source>
        <dbReference type="Proteomes" id="UP001056426"/>
    </source>
</evidence>
<evidence type="ECO:0000256" key="4">
    <source>
        <dbReference type="ARBA" id="ARBA00023141"/>
    </source>
</evidence>
<evidence type="ECO:0000256" key="1">
    <source>
        <dbReference type="ARBA" id="ARBA00004741"/>
    </source>
</evidence>
<keyword evidence="3" id="KW-0028">Amino-acid biosynthesis</keyword>
<comment type="catalytic activity">
    <reaction evidence="7">
        <text>prephenate + H(+) = 3-phenylpyruvate + CO2 + H2O</text>
        <dbReference type="Rhea" id="RHEA:21648"/>
        <dbReference type="ChEBI" id="CHEBI:15377"/>
        <dbReference type="ChEBI" id="CHEBI:15378"/>
        <dbReference type="ChEBI" id="CHEBI:16526"/>
        <dbReference type="ChEBI" id="CHEBI:18005"/>
        <dbReference type="ChEBI" id="CHEBI:29934"/>
        <dbReference type="EC" id="4.2.1.51"/>
    </reaction>
</comment>
<protein>
    <recommendedName>
        <fullName evidence="2">prephenate dehydratase</fullName>
        <ecNumber evidence="2">4.2.1.51</ecNumber>
    </recommendedName>
</protein>
<sequence>MSHETVKVAIQGWPGANHDIAARTYFRDKEVTLEPCMTFHELFSKVKEDPSMFGIVAIENTLVGSILANYTLLKDSGLRVRGEQRLRIKHQLMALPGQRIEDIREVHSHPMALAQCEDFLMRYPHIRLIESEDTALSAKKISEGNLKGIAAIASSLAAKMYNLEILAKDIETNKHNYTRFLIVGPRDEEEGARLLSMGRLNKASLVFSLPHEEGSLSKVLTILAFYSINLTKIQSLPVIGMEWEYLFYIDVIYNDYQRYHQSLDAIRPLTRNLTELGEYEAADTLYVTNGGAPVAKAQTSNKK</sequence>
<evidence type="ECO:0000256" key="5">
    <source>
        <dbReference type="ARBA" id="ARBA00023222"/>
    </source>
</evidence>
<evidence type="ECO:0000256" key="2">
    <source>
        <dbReference type="ARBA" id="ARBA00013147"/>
    </source>
</evidence>
<reference evidence="11" key="2">
    <citation type="submission" date="2022-06" db="EMBL/GenBank/DDBJ databases">
        <title>Xiashengella guii gen. nov. sp. nov., a bacterium isolated form anaerobic digestion tank.</title>
        <authorList>
            <person name="Huang H."/>
        </authorList>
    </citation>
    <scope>NUCLEOTIDE SEQUENCE</scope>
    <source>
        <strain evidence="11">Ai-910</strain>
    </source>
</reference>
<dbReference type="PROSITE" id="PS51171">
    <property type="entry name" value="PREPHENATE_DEHYDR_3"/>
    <property type="match status" value="1"/>
</dbReference>
<dbReference type="EC" id="4.2.1.51" evidence="2"/>
<evidence type="ECO:0000259" key="10">
    <source>
        <dbReference type="PROSITE" id="PS51671"/>
    </source>
</evidence>
<dbReference type="EMBL" id="CP098400">
    <property type="protein sequence ID" value="URW78865.1"/>
    <property type="molecule type" value="Genomic_DNA"/>
</dbReference>
<dbReference type="Gene3D" id="3.40.190.10">
    <property type="entry name" value="Periplasmic binding protein-like II"/>
    <property type="match status" value="2"/>
</dbReference>
<dbReference type="InterPro" id="IPR001086">
    <property type="entry name" value="Preph_deHydtase"/>
</dbReference>
<feature type="domain" description="Prephenate dehydratase" evidence="9">
    <location>
        <begin position="7"/>
        <end position="185"/>
    </location>
</feature>
<keyword evidence="5" id="KW-0584">Phenylalanine biosynthesis</keyword>
<evidence type="ECO:0000256" key="7">
    <source>
        <dbReference type="ARBA" id="ARBA00047848"/>
    </source>
</evidence>
<feature type="site" description="Essential for prephenate dehydratase activity" evidence="8">
    <location>
        <position position="178"/>
    </location>
</feature>
<dbReference type="InterPro" id="IPR002912">
    <property type="entry name" value="ACT_dom"/>
</dbReference>
<feature type="domain" description="ACT" evidence="10">
    <location>
        <begin position="204"/>
        <end position="280"/>
    </location>
</feature>
<proteinExistence type="predicted"/>
<dbReference type="GO" id="GO:0009094">
    <property type="term" value="P:L-phenylalanine biosynthetic process"/>
    <property type="evidence" value="ECO:0007669"/>
    <property type="project" value="UniProtKB-KW"/>
</dbReference>
<dbReference type="SUPFAM" id="SSF55021">
    <property type="entry name" value="ACT-like"/>
    <property type="match status" value="1"/>
</dbReference>
<evidence type="ECO:0000313" key="11">
    <source>
        <dbReference type="EMBL" id="URW78865.1"/>
    </source>
</evidence>
<dbReference type="Gene3D" id="3.30.70.260">
    <property type="match status" value="1"/>
</dbReference>
<keyword evidence="4" id="KW-0057">Aromatic amino acid biosynthesis</keyword>
<dbReference type="Proteomes" id="UP001056426">
    <property type="component" value="Chromosome"/>
</dbReference>
<evidence type="ECO:0000256" key="8">
    <source>
        <dbReference type="PIRSR" id="PIRSR001500-2"/>
    </source>
</evidence>
<dbReference type="GO" id="GO:0005737">
    <property type="term" value="C:cytoplasm"/>
    <property type="evidence" value="ECO:0007669"/>
    <property type="project" value="TreeGrafter"/>
</dbReference>
<dbReference type="AlphaFoldDB" id="A0A9J6ZMB9"/>
<dbReference type="CDD" id="cd04905">
    <property type="entry name" value="ACT_CM-PDT"/>
    <property type="match status" value="1"/>
</dbReference>
<accession>A0A9J6ZMB9</accession>
<keyword evidence="6" id="KW-0456">Lyase</keyword>
<reference evidence="11" key="1">
    <citation type="submission" date="2022-05" db="EMBL/GenBank/DDBJ databases">
        <authorList>
            <person name="Sun X."/>
        </authorList>
    </citation>
    <scope>NUCLEOTIDE SEQUENCE</scope>
    <source>
        <strain evidence="11">Ai-910</strain>
    </source>
</reference>
<dbReference type="CDD" id="cd13631">
    <property type="entry name" value="PBP2_Ct-PDT_like"/>
    <property type="match status" value="1"/>
</dbReference>
<dbReference type="InterPro" id="IPR008242">
    <property type="entry name" value="Chor_mutase/pphenate_deHydtase"/>
</dbReference>
<dbReference type="Pfam" id="PF00800">
    <property type="entry name" value="PDT"/>
    <property type="match status" value="1"/>
</dbReference>
<dbReference type="InterPro" id="IPR045865">
    <property type="entry name" value="ACT-like_dom_sf"/>
</dbReference>
<dbReference type="PANTHER" id="PTHR21022:SF19">
    <property type="entry name" value="PREPHENATE DEHYDRATASE-RELATED"/>
    <property type="match status" value="1"/>
</dbReference>
<dbReference type="RefSeq" id="WP_250722301.1">
    <property type="nucleotide sequence ID" value="NZ_CP098400.1"/>
</dbReference>
<dbReference type="GO" id="GO:0004664">
    <property type="term" value="F:prephenate dehydratase activity"/>
    <property type="evidence" value="ECO:0007669"/>
    <property type="project" value="UniProtKB-EC"/>
</dbReference>
<keyword evidence="12" id="KW-1185">Reference proteome</keyword>
<gene>
    <name evidence="11" type="ORF">M9189_08345</name>
</gene>
<dbReference type="PANTHER" id="PTHR21022">
    <property type="entry name" value="PREPHENATE DEHYDRATASE P PROTEIN"/>
    <property type="match status" value="1"/>
</dbReference>
<dbReference type="PROSITE" id="PS51671">
    <property type="entry name" value="ACT"/>
    <property type="match status" value="1"/>
</dbReference>
<comment type="pathway">
    <text evidence="1">Amino-acid biosynthesis; L-phenylalanine biosynthesis; phenylpyruvate from prephenate: step 1/1.</text>
</comment>
<dbReference type="PIRSF" id="PIRSF001500">
    <property type="entry name" value="Chor_mut_pdt_Ppr"/>
    <property type="match status" value="1"/>
</dbReference>
<evidence type="ECO:0000256" key="3">
    <source>
        <dbReference type="ARBA" id="ARBA00022605"/>
    </source>
</evidence>
<name>A0A9J6ZMB9_9BACT</name>
<dbReference type="SUPFAM" id="SSF53850">
    <property type="entry name" value="Periplasmic binding protein-like II"/>
    <property type="match status" value="1"/>
</dbReference>
<dbReference type="KEGG" id="alkq:M9189_08345"/>